<proteinExistence type="predicted"/>
<feature type="transmembrane region" description="Helical" evidence="1">
    <location>
        <begin position="109"/>
        <end position="127"/>
    </location>
</feature>
<feature type="transmembrane region" description="Helical" evidence="1">
    <location>
        <begin position="48"/>
        <end position="67"/>
    </location>
</feature>
<feature type="transmembrane region" description="Helical" evidence="1">
    <location>
        <begin position="79"/>
        <end position="103"/>
    </location>
</feature>
<dbReference type="EMBL" id="GFDG01001354">
    <property type="protein sequence ID" value="JAV17445.1"/>
    <property type="molecule type" value="Transcribed_RNA"/>
</dbReference>
<dbReference type="InterPro" id="IPR031720">
    <property type="entry name" value="DUF4728"/>
</dbReference>
<evidence type="ECO:0000313" key="2">
    <source>
        <dbReference type="EMBL" id="JAV17445.1"/>
    </source>
</evidence>
<organism evidence="2">
    <name type="scientific">Haematobia irritans</name>
    <name type="common">Horn fly</name>
    <name type="synonym">Conops irritans</name>
    <dbReference type="NCBI Taxonomy" id="7368"/>
    <lineage>
        <taxon>Eukaryota</taxon>
        <taxon>Metazoa</taxon>
        <taxon>Ecdysozoa</taxon>
        <taxon>Arthropoda</taxon>
        <taxon>Hexapoda</taxon>
        <taxon>Insecta</taxon>
        <taxon>Pterygota</taxon>
        <taxon>Neoptera</taxon>
        <taxon>Endopterygota</taxon>
        <taxon>Diptera</taxon>
        <taxon>Brachycera</taxon>
        <taxon>Muscomorpha</taxon>
        <taxon>Muscoidea</taxon>
        <taxon>Muscidae</taxon>
        <taxon>Haematobia</taxon>
    </lineage>
</organism>
<reference evidence="2" key="1">
    <citation type="submission" date="2017-01" db="EMBL/GenBank/DDBJ databases">
        <title>An insight into the sialome and mialome of the horn fly, Haematobia irritans.</title>
        <authorList>
            <person name="Breijo M."/>
            <person name="Boiani M."/>
            <person name="Ures X."/>
            <person name="Rocha S."/>
            <person name="Sequeira M."/>
            <person name="Ribeiro J.M."/>
        </authorList>
    </citation>
    <scope>NUCLEOTIDE SEQUENCE</scope>
</reference>
<accession>A0A1L8EFQ2</accession>
<keyword evidence="1" id="KW-1133">Transmembrane helix</keyword>
<protein>
    <submittedName>
        <fullName evidence="2">Uncharacterized protein</fullName>
    </submittedName>
</protein>
<keyword evidence="1" id="KW-0472">Membrane</keyword>
<keyword evidence="1" id="KW-0812">Transmembrane</keyword>
<evidence type="ECO:0000256" key="1">
    <source>
        <dbReference type="SAM" id="Phobius"/>
    </source>
</evidence>
<sequence length="151" mass="17408">MAGDILTRQSVIIGAFSTAISGICLLKESLDLWDIWEWKESEDLEDRYGNLAIYTTFLLFSILLVWGAHKRRHLLMTPWMICGFGLVALYIFALACNFNHLPMVRVETLAIYLATIGAQILILYTLCCQFCKIKNERSEDQKAKRNNYHKI</sequence>
<dbReference type="AlphaFoldDB" id="A0A1L8EFQ2"/>
<name>A0A1L8EFQ2_HAEIR</name>
<dbReference type="Pfam" id="PF15860">
    <property type="entry name" value="DUF4728"/>
    <property type="match status" value="1"/>
</dbReference>